<name>Q9AFT2_SHIFM</name>
<accession>Q9AFT2</accession>
<gene>
    <name evidence="1" type="primary">S0120</name>
    <name evidence="1" type="ORF">pWR501_0120</name>
</gene>
<organism evidence="1">
    <name type="scientific">Shigella flexneri serotype 5a (strain M90T)</name>
    <dbReference type="NCBI Taxonomy" id="1086030"/>
    <lineage>
        <taxon>Bacteria</taxon>
        <taxon>Pseudomonadati</taxon>
        <taxon>Pseudomonadota</taxon>
        <taxon>Gammaproteobacteria</taxon>
        <taxon>Enterobacterales</taxon>
        <taxon>Enterobacteriaceae</taxon>
        <taxon>Shigella</taxon>
    </lineage>
</organism>
<evidence type="ECO:0000313" key="1">
    <source>
        <dbReference type="EMBL" id="AAK18430.1"/>
    </source>
</evidence>
<reference evidence="1" key="1">
    <citation type="journal article" date="2001" name="Infect. Immun.">
        <title>Complete DNA sequence and analysis of the large virulence plasmid of Shigella flexneri.</title>
        <authorList>
            <person name="Venkatesan M.M."/>
            <person name="Goldberg M.B."/>
            <person name="Rose D.J."/>
            <person name="Grotbeck E.J."/>
            <person name="Burland V."/>
            <person name="Blattner F.R."/>
        </authorList>
    </citation>
    <scope>NUCLEOTIDE SEQUENCE [LARGE SCALE GENOMIC DNA]</scope>
    <source>
        <strain evidence="1">M90T</strain>
        <plasmid evidence="1">pWR501</plasmid>
    </source>
</reference>
<sequence>MDSINVRFSSPPQDSCLLLYDSMEFKLDLIEKSYQLGACVAQPAREYGINVSAPSATSCENCPVWQQSRPSILMDTNDEFPDSKRYSLLPFLFA</sequence>
<proteinExistence type="predicted"/>
<keyword evidence="1" id="KW-0614">Plasmid</keyword>
<dbReference type="EMBL" id="AF348706">
    <property type="protein sequence ID" value="AAK18430.1"/>
    <property type="molecule type" value="Genomic_DNA"/>
</dbReference>
<geneLocation type="plasmid" evidence="1">
    <name>pWR501</name>
</geneLocation>
<dbReference type="AlphaFoldDB" id="Q9AFT2"/>
<protein>
    <submittedName>
        <fullName evidence="1">Putative IS orf</fullName>
    </submittedName>
</protein>